<proteinExistence type="predicted"/>
<feature type="region of interest" description="Disordered" evidence="1">
    <location>
        <begin position="367"/>
        <end position="399"/>
    </location>
</feature>
<dbReference type="RefSeq" id="WP_110466233.1">
    <property type="nucleotide sequence ID" value="NZ_JAMOFZ010000018.1"/>
</dbReference>
<gene>
    <name evidence="3" type="ORF">DFQ15_11848</name>
</gene>
<feature type="domain" description="Zinc-ribbon" evidence="2">
    <location>
        <begin position="4"/>
        <end position="103"/>
    </location>
</feature>
<dbReference type="AlphaFoldDB" id="A0A318SKB2"/>
<keyword evidence="4" id="KW-1185">Reference proteome</keyword>
<dbReference type="InterPro" id="IPR031321">
    <property type="entry name" value="UCP012641"/>
</dbReference>
<dbReference type="OrthoDB" id="256753at2"/>
<reference evidence="3 4" key="1">
    <citation type="submission" date="2018-06" db="EMBL/GenBank/DDBJ databases">
        <title>Genomic Encyclopedia of Type Strains, Phase III (KMG-III): the genomes of soil and plant-associated and newly described type strains.</title>
        <authorList>
            <person name="Whitman W."/>
        </authorList>
    </citation>
    <scope>NUCLEOTIDE SEQUENCE [LARGE SCALE GENOMIC DNA]</scope>
    <source>
        <strain evidence="3 4">CECT 7646</strain>
    </source>
</reference>
<dbReference type="Pfam" id="PF10005">
    <property type="entry name" value="Zn_ribbon_DZR_6"/>
    <property type="match status" value="1"/>
</dbReference>
<evidence type="ECO:0000313" key="4">
    <source>
        <dbReference type="Proteomes" id="UP000247540"/>
    </source>
</evidence>
<comment type="caution">
    <text evidence="3">The sequence shown here is derived from an EMBL/GenBank/DDBJ whole genome shotgun (WGS) entry which is preliminary data.</text>
</comment>
<evidence type="ECO:0000256" key="1">
    <source>
        <dbReference type="SAM" id="MobiDB-lite"/>
    </source>
</evidence>
<accession>A0A318SKB2</accession>
<dbReference type="Proteomes" id="UP000247540">
    <property type="component" value="Unassembled WGS sequence"/>
</dbReference>
<dbReference type="PIRSF" id="PIRSF012641">
    <property type="entry name" value="UCP012641"/>
    <property type="match status" value="1"/>
</dbReference>
<dbReference type="Gene3D" id="3.40.390.70">
    <property type="match status" value="1"/>
</dbReference>
<organism evidence="3 4">
    <name type="scientific">Xylophilus ampelinus</name>
    <dbReference type="NCBI Taxonomy" id="54067"/>
    <lineage>
        <taxon>Bacteria</taxon>
        <taxon>Pseudomonadati</taxon>
        <taxon>Pseudomonadota</taxon>
        <taxon>Betaproteobacteria</taxon>
        <taxon>Burkholderiales</taxon>
        <taxon>Xylophilus</taxon>
    </lineage>
</organism>
<sequence>MKIFNCDNCGHPVFFENVTCLNCGSRLAFLPDILSMAALRSSRLTDGSGEELLERLPYARSTQTYRMCINNRLHHACNFAVPSHDPHLLCVSCRQTQLLPDLSIPANQHRWYLIEVAKKRLFYTLARLGLASTEPGPNEVPGPVYQFLADLPGAPNVMTGHNQGLITLNIAEADDDERARRQLQLHEPYRTLLGHLRHESGHYYWDRLILAQNGLQAFRAVFGDDSQDYGAALERHYATDHSGNDWQNDFVSAYATAHPWEDWAETWAHYLHMVDLLETAAAYHTNVVVPGGAALPPDGVSNPFESRETDFDQLVRQWVPVTLMLNSLNRSLGQNDAYPFALSNGALRKLRFVHDVIHRCVDKPLVDDHDDMRQPAHPQPPVSDADPTVGPSEPRPLGP</sequence>
<evidence type="ECO:0000259" key="2">
    <source>
        <dbReference type="Pfam" id="PF10005"/>
    </source>
</evidence>
<name>A0A318SKB2_9BURK</name>
<dbReference type="EMBL" id="QJTC01000018">
    <property type="protein sequence ID" value="PYE75922.1"/>
    <property type="molecule type" value="Genomic_DNA"/>
</dbReference>
<dbReference type="InterPro" id="IPR011201">
    <property type="entry name" value="Zinc-ribbon_6_bact"/>
</dbReference>
<evidence type="ECO:0000313" key="3">
    <source>
        <dbReference type="EMBL" id="PYE75922.1"/>
    </source>
</evidence>
<dbReference type="Pfam" id="PF15887">
    <property type="entry name" value="Peptidase_Mx"/>
    <property type="match status" value="1"/>
</dbReference>
<protein>
    <recommendedName>
        <fullName evidence="2">Zinc-ribbon domain-containing protein</fullName>
    </recommendedName>
</protein>